<sequence>MWQSRLNDLRNYKKEHGDCLVPNRYKGHRRLGEWVQTQRCLYKKSLLRKDRMEALEVEGFVWCKPTFTFQNRLLEFIAYREIYGTCSVPQDFPSYQEFGNWVHTTRKEYIKLRDGKPSQLTLDRFEALDAEGFIWMEREVLPWRDRFLQLVEFRKQFGHCNVSRTRDCKALAHWVEYQRAQYWKHYTGDKSTMTRQKIEELENIGFVWCLRARRSG</sequence>
<proteinExistence type="predicted"/>
<feature type="domain" description="Helicase-associated" evidence="1">
    <location>
        <begin position="68"/>
        <end position="133"/>
    </location>
</feature>
<name>A0A7S2NZ86_9STRA</name>
<dbReference type="PANTHER" id="PTHR33418:SF1">
    <property type="entry name" value="HELICASE-ASSOCIATED DOMAIN-CONTAINING PROTEIN"/>
    <property type="match status" value="1"/>
</dbReference>
<protein>
    <recommendedName>
        <fullName evidence="1">Helicase-associated domain-containing protein</fullName>
    </recommendedName>
</protein>
<dbReference type="Gene3D" id="6.10.140.530">
    <property type="match status" value="2"/>
</dbReference>
<dbReference type="InterPro" id="IPR005114">
    <property type="entry name" value="Helicase_assoc"/>
</dbReference>
<feature type="domain" description="Helicase-associated" evidence="1">
    <location>
        <begin position="2"/>
        <end position="57"/>
    </location>
</feature>
<accession>A0A7S2NZ86</accession>
<dbReference type="AlphaFoldDB" id="A0A7S2NZ86"/>
<dbReference type="PANTHER" id="PTHR33418">
    <property type="entry name" value="HELICASE-ASSOCIATED"/>
    <property type="match status" value="1"/>
</dbReference>
<evidence type="ECO:0000313" key="2">
    <source>
        <dbReference type="EMBL" id="CAD9567914.1"/>
    </source>
</evidence>
<feature type="domain" description="Helicase-associated" evidence="1">
    <location>
        <begin position="142"/>
        <end position="206"/>
    </location>
</feature>
<organism evidence="2">
    <name type="scientific">Leptocylindrus danicus</name>
    <dbReference type="NCBI Taxonomy" id="163516"/>
    <lineage>
        <taxon>Eukaryota</taxon>
        <taxon>Sar</taxon>
        <taxon>Stramenopiles</taxon>
        <taxon>Ochrophyta</taxon>
        <taxon>Bacillariophyta</taxon>
        <taxon>Coscinodiscophyceae</taxon>
        <taxon>Chaetocerotophycidae</taxon>
        <taxon>Leptocylindrales</taxon>
        <taxon>Leptocylindraceae</taxon>
        <taxon>Leptocylindrus</taxon>
    </lineage>
</organism>
<gene>
    <name evidence="2" type="ORF">LDAN0321_LOCUS6168</name>
</gene>
<dbReference type="Pfam" id="PF03457">
    <property type="entry name" value="HA"/>
    <property type="match status" value="3"/>
</dbReference>
<dbReference type="EMBL" id="HBGY01009788">
    <property type="protein sequence ID" value="CAD9567914.1"/>
    <property type="molecule type" value="Transcribed_RNA"/>
</dbReference>
<reference evidence="2" key="1">
    <citation type="submission" date="2021-01" db="EMBL/GenBank/DDBJ databases">
        <authorList>
            <person name="Corre E."/>
            <person name="Pelletier E."/>
            <person name="Niang G."/>
            <person name="Scheremetjew M."/>
            <person name="Finn R."/>
            <person name="Kale V."/>
            <person name="Holt S."/>
            <person name="Cochrane G."/>
            <person name="Meng A."/>
            <person name="Brown T."/>
            <person name="Cohen L."/>
        </authorList>
    </citation>
    <scope>NUCLEOTIDE SEQUENCE</scope>
    <source>
        <strain evidence="2">B650</strain>
    </source>
</reference>
<evidence type="ECO:0000259" key="1">
    <source>
        <dbReference type="Pfam" id="PF03457"/>
    </source>
</evidence>